<gene>
    <name evidence="4" type="ORF">UFOPK3605_00769</name>
    <name evidence="5" type="ORF">UFOPK3897_00749</name>
    <name evidence="6" type="ORF">UFOPK4121_01286</name>
</gene>
<dbReference type="EMBL" id="CAFBMM010000030">
    <property type="protein sequence ID" value="CAB4906027.1"/>
    <property type="molecule type" value="Genomic_DNA"/>
</dbReference>
<feature type="domain" description="6-phosphogluconate dehydrogenase NADP-binding" evidence="3">
    <location>
        <begin position="6"/>
        <end position="165"/>
    </location>
</feature>
<sequence length="283" mass="29261">MNAKSNVAIIGLGHMGGPMADHVIAAGFAVRVYDINPEAMAKRVSAGATATDSPAEAARGAQFVSVVVFDDTQATEVIAGNEGVLTTLAAGAVVSIHTTVKLETIHQLSKRANEQGVTILDAGISGGEAGATAGTLLTMVGGPDEEVDQARPVLLSFSKEVVHAGPLGAGMALKLARNATSYIMMAAVHEAMELATRSEVDLDLLRHTIAETGVFDQALAPLSLGGPGGLDRDAPLELRAILEHTNRMADKDLGQAIDLAERTGASVPVIEAVRACFNRVVRL</sequence>
<dbReference type="SUPFAM" id="SSF48179">
    <property type="entry name" value="6-phosphogluconate dehydrogenase C-terminal domain-like"/>
    <property type="match status" value="1"/>
</dbReference>
<dbReference type="Gene3D" id="3.40.50.720">
    <property type="entry name" value="NAD(P)-binding Rossmann-like Domain"/>
    <property type="match status" value="1"/>
</dbReference>
<reference evidence="5" key="1">
    <citation type="submission" date="2020-05" db="EMBL/GenBank/DDBJ databases">
        <authorList>
            <person name="Chiriac C."/>
            <person name="Salcher M."/>
            <person name="Ghai R."/>
            <person name="Kavagutti S V."/>
        </authorList>
    </citation>
    <scope>NUCLEOTIDE SEQUENCE</scope>
</reference>
<name>A0A6J7M430_9ZZZZ</name>
<dbReference type="PANTHER" id="PTHR43060:SF15">
    <property type="entry name" value="3-HYDROXYISOBUTYRATE DEHYDROGENASE-LIKE 1, MITOCHONDRIAL-RELATED"/>
    <property type="match status" value="1"/>
</dbReference>
<protein>
    <submittedName>
        <fullName evidence="5">Unannotated protein</fullName>
    </submittedName>
</protein>
<dbReference type="InterPro" id="IPR008927">
    <property type="entry name" value="6-PGluconate_DH-like_C_sf"/>
</dbReference>
<dbReference type="Gene3D" id="1.10.1040.10">
    <property type="entry name" value="N-(1-d-carboxylethyl)-l-norvaline Dehydrogenase, domain 2"/>
    <property type="match status" value="1"/>
</dbReference>
<dbReference type="InterPro" id="IPR013328">
    <property type="entry name" value="6PGD_dom2"/>
</dbReference>
<dbReference type="InterPro" id="IPR006115">
    <property type="entry name" value="6PGDH_NADP-bd"/>
</dbReference>
<proteinExistence type="inferred from homology"/>
<dbReference type="GO" id="GO:0016491">
    <property type="term" value="F:oxidoreductase activity"/>
    <property type="evidence" value="ECO:0007669"/>
    <property type="project" value="UniProtKB-KW"/>
</dbReference>
<dbReference type="Pfam" id="PF03446">
    <property type="entry name" value="NAD_binding_2"/>
    <property type="match status" value="1"/>
</dbReference>
<dbReference type="InterPro" id="IPR036291">
    <property type="entry name" value="NAD(P)-bd_dom_sf"/>
</dbReference>
<keyword evidence="2" id="KW-0560">Oxidoreductase</keyword>
<evidence type="ECO:0000259" key="3">
    <source>
        <dbReference type="Pfam" id="PF03446"/>
    </source>
</evidence>
<dbReference type="EMBL" id="CAFBOF010000011">
    <property type="protein sequence ID" value="CAB4974878.1"/>
    <property type="molecule type" value="Genomic_DNA"/>
</dbReference>
<evidence type="ECO:0000313" key="4">
    <source>
        <dbReference type="EMBL" id="CAB4906027.1"/>
    </source>
</evidence>
<comment type="similarity">
    <text evidence="1">Belongs to the HIBADH-related family.</text>
</comment>
<dbReference type="EMBL" id="CAFBPQ010000049">
    <property type="protein sequence ID" value="CAB5030153.1"/>
    <property type="molecule type" value="Genomic_DNA"/>
</dbReference>
<evidence type="ECO:0000256" key="1">
    <source>
        <dbReference type="ARBA" id="ARBA00009080"/>
    </source>
</evidence>
<dbReference type="InterPro" id="IPR015815">
    <property type="entry name" value="HIBADH-related"/>
</dbReference>
<evidence type="ECO:0000313" key="5">
    <source>
        <dbReference type="EMBL" id="CAB4974878.1"/>
    </source>
</evidence>
<dbReference type="SUPFAM" id="SSF51735">
    <property type="entry name" value="NAD(P)-binding Rossmann-fold domains"/>
    <property type="match status" value="1"/>
</dbReference>
<dbReference type="PIRSF" id="PIRSF000103">
    <property type="entry name" value="HIBADH"/>
    <property type="match status" value="1"/>
</dbReference>
<evidence type="ECO:0000313" key="6">
    <source>
        <dbReference type="EMBL" id="CAB5030153.1"/>
    </source>
</evidence>
<organism evidence="5">
    <name type="scientific">freshwater metagenome</name>
    <dbReference type="NCBI Taxonomy" id="449393"/>
    <lineage>
        <taxon>unclassified sequences</taxon>
        <taxon>metagenomes</taxon>
        <taxon>ecological metagenomes</taxon>
    </lineage>
</organism>
<dbReference type="PANTHER" id="PTHR43060">
    <property type="entry name" value="3-HYDROXYISOBUTYRATE DEHYDROGENASE-LIKE 1, MITOCHONDRIAL-RELATED"/>
    <property type="match status" value="1"/>
</dbReference>
<accession>A0A6J7M430</accession>
<dbReference type="InterPro" id="IPR002204">
    <property type="entry name" value="3-OH-isobutyrate_DH-rel_CS"/>
</dbReference>
<dbReference type="AlphaFoldDB" id="A0A6J7M430"/>
<dbReference type="GO" id="GO:0050661">
    <property type="term" value="F:NADP binding"/>
    <property type="evidence" value="ECO:0007669"/>
    <property type="project" value="InterPro"/>
</dbReference>
<dbReference type="PROSITE" id="PS00895">
    <property type="entry name" value="3_HYDROXYISOBUT_DH"/>
    <property type="match status" value="1"/>
</dbReference>
<evidence type="ECO:0000256" key="2">
    <source>
        <dbReference type="ARBA" id="ARBA00023002"/>
    </source>
</evidence>